<dbReference type="Proteomes" id="UP000608923">
    <property type="component" value="Unassembled WGS sequence"/>
</dbReference>
<gene>
    <name evidence="2" type="ORF">GCM10010096_15510</name>
</gene>
<accession>A0A8H9IH17</accession>
<organism evidence="2 3">
    <name type="scientific">Alcaligenes pakistanensis</name>
    <dbReference type="NCBI Taxonomy" id="1482717"/>
    <lineage>
        <taxon>Bacteria</taxon>
        <taxon>Pseudomonadati</taxon>
        <taxon>Pseudomonadota</taxon>
        <taxon>Betaproteobacteria</taxon>
        <taxon>Burkholderiales</taxon>
        <taxon>Alcaligenaceae</taxon>
        <taxon>Alcaligenes</taxon>
    </lineage>
</organism>
<feature type="compositionally biased region" description="Basic and acidic residues" evidence="1">
    <location>
        <begin position="53"/>
        <end position="62"/>
    </location>
</feature>
<feature type="region of interest" description="Disordered" evidence="1">
    <location>
        <begin position="53"/>
        <end position="81"/>
    </location>
</feature>
<comment type="caution">
    <text evidence="2">The sequence shown here is derived from an EMBL/GenBank/DDBJ whole genome shotgun (WGS) entry which is preliminary data.</text>
</comment>
<dbReference type="AlphaFoldDB" id="A0A8H9IH17"/>
<evidence type="ECO:0000313" key="2">
    <source>
        <dbReference type="EMBL" id="GHC45090.1"/>
    </source>
</evidence>
<name>A0A8H9IH17_9BURK</name>
<sequence length="81" mass="9360">MEWAYKARRHIHRRNTSFFPPGAAGSATAKGLFEALTLLLRASQKSSRKVYQLDRRDERIETAKQTTPHCMKKTPQEQRSS</sequence>
<keyword evidence="3" id="KW-1185">Reference proteome</keyword>
<dbReference type="EMBL" id="BMZN01000002">
    <property type="protein sequence ID" value="GHC45090.1"/>
    <property type="molecule type" value="Genomic_DNA"/>
</dbReference>
<protein>
    <submittedName>
        <fullName evidence="2">Uncharacterized protein</fullName>
    </submittedName>
</protein>
<proteinExistence type="predicted"/>
<evidence type="ECO:0000313" key="3">
    <source>
        <dbReference type="Proteomes" id="UP000608923"/>
    </source>
</evidence>
<evidence type="ECO:0000256" key="1">
    <source>
        <dbReference type="SAM" id="MobiDB-lite"/>
    </source>
</evidence>
<reference evidence="3" key="1">
    <citation type="journal article" date="2019" name="Int. J. Syst. Evol. Microbiol.">
        <title>The Global Catalogue of Microorganisms (GCM) 10K type strain sequencing project: providing services to taxonomists for standard genome sequencing and annotation.</title>
        <authorList>
            <consortium name="The Broad Institute Genomics Platform"/>
            <consortium name="The Broad Institute Genome Sequencing Center for Infectious Disease"/>
            <person name="Wu L."/>
            <person name="Ma J."/>
        </authorList>
    </citation>
    <scope>NUCLEOTIDE SEQUENCE [LARGE SCALE GENOMIC DNA]</scope>
    <source>
        <strain evidence="3">KCTC 42083</strain>
    </source>
</reference>